<dbReference type="GO" id="GO:0005737">
    <property type="term" value="C:cytoplasm"/>
    <property type="evidence" value="ECO:0007669"/>
    <property type="project" value="TreeGrafter"/>
</dbReference>
<feature type="domain" description="Peptidase C14 caspase" evidence="1">
    <location>
        <begin position="44"/>
        <end position="289"/>
    </location>
</feature>
<proteinExistence type="predicted"/>
<dbReference type="EMBL" id="JACXAE010000076">
    <property type="protein sequence ID" value="MBD2775262.1"/>
    <property type="molecule type" value="Genomic_DNA"/>
</dbReference>
<dbReference type="InterPro" id="IPR011189">
    <property type="entry name" value="UCP_caspase_lke"/>
</dbReference>
<reference evidence="2" key="1">
    <citation type="submission" date="2020-09" db="EMBL/GenBank/DDBJ databases">
        <title>Iningainema tapete sp. nov. (Scytonemataceae, Cyanobacteria) from greenhouses in central Florida (USA) produces two types of nodularin with biosynthetic potential for microcystin-LR and anabaenopeptins.</title>
        <authorList>
            <person name="Berthold D.E."/>
            <person name="Lefler F.W."/>
            <person name="Huang I.-S."/>
            <person name="Abdulla H."/>
            <person name="Zimba P.V."/>
            <person name="Laughinghouse H.D. IV."/>
        </authorList>
    </citation>
    <scope>NUCLEOTIDE SEQUENCE</scope>
    <source>
        <strain evidence="2">BLCCT55</strain>
    </source>
</reference>
<gene>
    <name evidence="2" type="ORF">ICL16_25165</name>
</gene>
<sequence>MAMINRRHFLQFTGSAIATLGFSHLDITQQGNRYAQIVAQSTPRKLALLVGINKYPTNKRSFQNLRGCVTDVKLQEELLVHSFGFNRKDIIKLTTDSPPDYQPTRKNILKQFEEHLINQAKPGDVVVFHFSGHGSFLRDPNPIKNCNTQKFDELNSTLVVTDEGQNNLAPDIMGRTLFLLRSALKTDNVTMVLDSCYSGGGTRGNFIVRSVPGDNLEPLPEELAYQQRWMKQLRLNEEELRQRRCAGVGKGVVIASAEKGKEAADAKFDGFDAGAFTYFLTQYLWQQKNTVGGTIAEIRNIKPLSFQIPVVDGDESKPIYFISSKQTASSDAVISKVEGEKITLWLGGVDYDGLTAFQRGATFAVVDNSRKASGKLELTSPRSGLVAEAKLVEKATNISLQPGTLLQESSRVIPADLKLTIGLDSSLAGEASTAQAALSKINRIQAVPAKQGNSPYPSEVQYILSRMTADYRQLQKQGNIPAVGSIGLFTQGLELVSQSFGQPGETITAAVSRLEAKIKSLLATFIIKKTLNTNSSQLDVEVVLNLVEQPNKVLARTATLQGKNNSAQSIQVYPNRLPLNKLFQFQVTNNTNDNLYVAILLVDSSGDLLVVFPYRKNINNNTLLLKPSATLIAGQRGQMELQAVEKGSAEALVIVSRSPLKKAVKALQSLVVEQNRGSEAIDISREPVEVISDLLDDLSGERGISVEYKEVKVADIATLSISFAVG</sequence>
<evidence type="ECO:0000313" key="3">
    <source>
        <dbReference type="Proteomes" id="UP000629098"/>
    </source>
</evidence>
<dbReference type="SUPFAM" id="SSF52129">
    <property type="entry name" value="Caspase-like"/>
    <property type="match status" value="1"/>
</dbReference>
<accession>A0A8J7BY86</accession>
<dbReference type="InterPro" id="IPR050452">
    <property type="entry name" value="Metacaspase"/>
</dbReference>
<keyword evidence="3" id="KW-1185">Reference proteome</keyword>
<evidence type="ECO:0000259" key="1">
    <source>
        <dbReference type="Pfam" id="PF00656"/>
    </source>
</evidence>
<name>A0A8J7BY86_9CYAN</name>
<dbReference type="AlphaFoldDB" id="A0A8J7BY86"/>
<dbReference type="Proteomes" id="UP000629098">
    <property type="component" value="Unassembled WGS sequence"/>
</dbReference>
<dbReference type="InterPro" id="IPR011600">
    <property type="entry name" value="Pept_C14_caspase"/>
</dbReference>
<dbReference type="PIRSF" id="PIRSF007398">
    <property type="entry name" value="Sll0148_caspase"/>
    <property type="match status" value="1"/>
</dbReference>
<organism evidence="2 3">
    <name type="scientific">Iningainema tapete BLCC-T55</name>
    <dbReference type="NCBI Taxonomy" id="2748662"/>
    <lineage>
        <taxon>Bacteria</taxon>
        <taxon>Bacillati</taxon>
        <taxon>Cyanobacteriota</taxon>
        <taxon>Cyanophyceae</taxon>
        <taxon>Nostocales</taxon>
        <taxon>Scytonemataceae</taxon>
        <taxon>Iningainema tapete</taxon>
    </lineage>
</organism>
<evidence type="ECO:0000313" key="2">
    <source>
        <dbReference type="EMBL" id="MBD2775262.1"/>
    </source>
</evidence>
<protein>
    <submittedName>
        <fullName evidence="2">Caspase family protein</fullName>
    </submittedName>
</protein>
<dbReference type="GO" id="GO:0004197">
    <property type="term" value="F:cysteine-type endopeptidase activity"/>
    <property type="evidence" value="ECO:0007669"/>
    <property type="project" value="InterPro"/>
</dbReference>
<dbReference type="PANTHER" id="PTHR48104">
    <property type="entry name" value="METACASPASE-4"/>
    <property type="match status" value="1"/>
</dbReference>
<dbReference type="PANTHER" id="PTHR48104:SF30">
    <property type="entry name" value="METACASPASE-1"/>
    <property type="match status" value="1"/>
</dbReference>
<dbReference type="InterPro" id="IPR029030">
    <property type="entry name" value="Caspase-like_dom_sf"/>
</dbReference>
<dbReference type="Gene3D" id="3.40.50.1460">
    <property type="match status" value="1"/>
</dbReference>
<comment type="caution">
    <text evidence="2">The sequence shown here is derived from an EMBL/GenBank/DDBJ whole genome shotgun (WGS) entry which is preliminary data.</text>
</comment>
<dbReference type="Pfam" id="PF00656">
    <property type="entry name" value="Peptidase_C14"/>
    <property type="match status" value="1"/>
</dbReference>
<dbReference type="GO" id="GO:0006508">
    <property type="term" value="P:proteolysis"/>
    <property type="evidence" value="ECO:0007669"/>
    <property type="project" value="InterPro"/>
</dbReference>